<evidence type="ECO:0000313" key="2">
    <source>
        <dbReference type="EMBL" id="CEL94379.1"/>
    </source>
</evidence>
<evidence type="ECO:0000313" key="3">
    <source>
        <dbReference type="Proteomes" id="UP000041254"/>
    </source>
</evidence>
<dbReference type="Proteomes" id="UP000041254">
    <property type="component" value="Unassembled WGS sequence"/>
</dbReference>
<keyword evidence="3" id="KW-1185">Reference proteome</keyword>
<accession>A0A0G4EF75</accession>
<dbReference type="InParanoid" id="A0A0G4EF75"/>
<protein>
    <submittedName>
        <fullName evidence="2">Uncharacterized protein</fullName>
    </submittedName>
</protein>
<reference evidence="2 3" key="1">
    <citation type="submission" date="2014-11" db="EMBL/GenBank/DDBJ databases">
        <authorList>
            <person name="Zhu J."/>
            <person name="Qi W."/>
            <person name="Song R."/>
        </authorList>
    </citation>
    <scope>NUCLEOTIDE SEQUENCE [LARGE SCALE GENOMIC DNA]</scope>
</reference>
<name>A0A0G4EF75_VITBC</name>
<gene>
    <name evidence="2" type="ORF">Vbra_11527</name>
</gene>
<dbReference type="PhylomeDB" id="A0A0G4EF75"/>
<sequence length="445" mass="48864">MASGTIKYLAAKGSVAESRTAMLESATSEFCRAVGRLNDVALMEGHSKTFKLIRRAANEKTTKTTKTKLKVEVNSKRRRVDAPPAEPSSGAADPPGLPDLPTDVLRGSLLPFISGHRDDPATLTPHNTIALCRTSEAVGSAVEAALIADIDSIIQRHGLTGVIGYTPLRQSSHGSRLVRRMRLIRLHYVMVTGGDWRGNVPLLRMSKSCGRVQQLPIELTGVDLHQVGSKAVIDSRPPSMRQYALFSHRRGEGMRLRRTANGRDELGGSEVVVHTEQTVPVRYRDRFDAADPPCEHDIFEHGSFRELAIKRLASLSSQLVSSRSYRRRSAECDRIGDLIDQQPPLWDGCRTIDYNHSYGRSHRLVMLCGDREGDEFVAYIWMANWGNGVASIILYTTEAPQQIGSGPAVFPRAVDIAHNKMGDAITLLPKVNELIKTAVGVASSD</sequence>
<proteinExistence type="predicted"/>
<dbReference type="AlphaFoldDB" id="A0A0G4EF75"/>
<organism evidence="2 3">
    <name type="scientific">Vitrella brassicaformis (strain CCMP3155)</name>
    <dbReference type="NCBI Taxonomy" id="1169540"/>
    <lineage>
        <taxon>Eukaryota</taxon>
        <taxon>Sar</taxon>
        <taxon>Alveolata</taxon>
        <taxon>Colpodellida</taxon>
        <taxon>Vitrellaceae</taxon>
        <taxon>Vitrella</taxon>
    </lineage>
</organism>
<dbReference type="VEuPathDB" id="CryptoDB:Vbra_11527"/>
<dbReference type="EMBL" id="CDMY01000218">
    <property type="protein sequence ID" value="CEL94379.1"/>
    <property type="molecule type" value="Genomic_DNA"/>
</dbReference>
<evidence type="ECO:0000256" key="1">
    <source>
        <dbReference type="SAM" id="MobiDB-lite"/>
    </source>
</evidence>
<feature type="region of interest" description="Disordered" evidence="1">
    <location>
        <begin position="74"/>
        <end position="100"/>
    </location>
</feature>